<evidence type="ECO:0000313" key="6">
    <source>
        <dbReference type="Proteomes" id="UP000326305"/>
    </source>
</evidence>
<keyword evidence="3" id="KW-0233">DNA recombination</keyword>
<dbReference type="GO" id="GO:0006310">
    <property type="term" value="P:DNA recombination"/>
    <property type="evidence" value="ECO:0007669"/>
    <property type="project" value="UniProtKB-KW"/>
</dbReference>
<dbReference type="EMBL" id="MN317029">
    <property type="protein sequence ID" value="QFG04431.1"/>
    <property type="molecule type" value="Genomic_DNA"/>
</dbReference>
<comment type="subcellular location">
    <subcellularLocation>
        <location evidence="1">Cytoplasm</location>
        <location evidence="1">Nucleoid</location>
    </subcellularLocation>
</comment>
<feature type="region of interest" description="Disordered" evidence="4">
    <location>
        <begin position="442"/>
        <end position="466"/>
    </location>
</feature>
<keyword evidence="6" id="KW-1185">Reference proteome</keyword>
<proteinExistence type="predicted"/>
<reference evidence="5 6" key="1">
    <citation type="submission" date="2019-08" db="EMBL/GenBank/DDBJ databases">
        <authorList>
            <person name="Zhang R."/>
        </authorList>
    </citation>
    <scope>NUCLEOTIDE SEQUENCE [LARGE SCALE GENOMIC DNA]</scope>
</reference>
<keyword evidence="2" id="KW-0963">Cytoplasm</keyword>
<dbReference type="GO" id="GO:0009295">
    <property type="term" value="C:nucleoid"/>
    <property type="evidence" value="ECO:0007669"/>
    <property type="project" value="UniProtKB-SubCell"/>
</dbReference>
<accession>A0A5J6T3Z2</accession>
<dbReference type="KEGG" id="vg:62680778"/>
<dbReference type="Proteomes" id="UP000326305">
    <property type="component" value="Segment"/>
</dbReference>
<keyword evidence="5" id="KW-0540">Nuclease</keyword>
<dbReference type="PANTHER" id="PTHR38103:SF1">
    <property type="entry name" value="RECOMBINATION-ASSOCIATED PROTEIN RDGC"/>
    <property type="match status" value="1"/>
</dbReference>
<sequence length="521" mass="57947">MAKISQHLNKAIIYSLASLAETDTSDIIGAFKEDMSKKQLLQLGVDRINAVLLSLSGINEDPQWAHQTAVNLSHYLSRDPIQDPADSNYRAWGFAPISAAEGHEDYKGKPAYAVAVPGSTAIVVYAEVRERVLPAVSIATELTKRIAAFEEREDRLANNKDIAILKEQLVATMLKTAPIRPKQVPVMFHKGLAIFFTSSAKTAEDASGLFRSVLGTFPAQKISQEDRLEYFFKEMIVNTAPLGTDVTEVSVDDLEGLRFWPGTEAKLVDTNDGATYAIKGESLNSTTGTAYPMMSERPEVVVDAMTFTIYPMGMADVESRANAWEVKMNTKGYIQKFGPADKSTEPVNLIETRTQEYQENGHLSSGWERGVATIWLISVFLDDLLGQLVRERALIADTLGLGYTTDSEDVRRYAAKIKFLELRGAGYKARFNATLEANPELANKSNRDLDALDDEPAPESPDPDQKIYWKDDWENYGFCDNEEEFDYLVDLDEGHQRITKAEYHQLVIAASNDEGEDDGEI</sequence>
<evidence type="ECO:0000256" key="1">
    <source>
        <dbReference type="ARBA" id="ARBA00004453"/>
    </source>
</evidence>
<evidence type="ECO:0000256" key="3">
    <source>
        <dbReference type="ARBA" id="ARBA00023172"/>
    </source>
</evidence>
<dbReference type="PANTHER" id="PTHR38103">
    <property type="entry name" value="RECOMBINATION-ASSOCIATED PROTEIN RDGC"/>
    <property type="match status" value="1"/>
</dbReference>
<dbReference type="RefSeq" id="YP_009998196.1">
    <property type="nucleotide sequence ID" value="NC_052984.1"/>
</dbReference>
<dbReference type="InterPro" id="IPR007476">
    <property type="entry name" value="RdgC"/>
</dbReference>
<keyword evidence="5" id="KW-0269">Exonuclease</keyword>
<evidence type="ECO:0000256" key="4">
    <source>
        <dbReference type="SAM" id="MobiDB-lite"/>
    </source>
</evidence>
<dbReference type="GO" id="GO:0000018">
    <property type="term" value="P:regulation of DNA recombination"/>
    <property type="evidence" value="ECO:0007669"/>
    <property type="project" value="TreeGrafter"/>
</dbReference>
<organism evidence="5 6">
    <name type="scientific">Aeromonas phage vB_AhyS-A18P4</name>
    <dbReference type="NCBI Taxonomy" id="2608321"/>
    <lineage>
        <taxon>Viruses</taxon>
        <taxon>Duplodnaviria</taxon>
        <taxon>Heunggongvirae</taxon>
        <taxon>Uroviricota</taxon>
        <taxon>Caudoviricetes</taxon>
        <taxon>Casjensviridae</taxon>
        <taxon>Sharonstreetvirus</taxon>
        <taxon>Sharonstreetvirus A18P4</taxon>
    </lineage>
</organism>
<dbReference type="GO" id="GO:0004527">
    <property type="term" value="F:exonuclease activity"/>
    <property type="evidence" value="ECO:0007669"/>
    <property type="project" value="UniProtKB-KW"/>
</dbReference>
<dbReference type="Pfam" id="PF04381">
    <property type="entry name" value="RdgC"/>
    <property type="match status" value="1"/>
</dbReference>
<dbReference type="GO" id="GO:0003690">
    <property type="term" value="F:double-stranded DNA binding"/>
    <property type="evidence" value="ECO:0007669"/>
    <property type="project" value="TreeGrafter"/>
</dbReference>
<dbReference type="GeneID" id="62680778"/>
<keyword evidence="5" id="KW-0378">Hydrolase</keyword>
<protein>
    <submittedName>
        <fullName evidence="5">Exonuclease</fullName>
    </submittedName>
</protein>
<evidence type="ECO:0000256" key="2">
    <source>
        <dbReference type="ARBA" id="ARBA00022490"/>
    </source>
</evidence>
<evidence type="ECO:0000313" key="5">
    <source>
        <dbReference type="EMBL" id="QFG04431.1"/>
    </source>
</evidence>
<name>A0A5J6T3Z2_9CAUD</name>